<dbReference type="OrthoDB" id="9801699at2"/>
<organism evidence="4">
    <name type="scientific">Burkholderia cenocepacia</name>
    <dbReference type="NCBI Taxonomy" id="95486"/>
    <lineage>
        <taxon>Bacteria</taxon>
        <taxon>Pseudomonadati</taxon>
        <taxon>Pseudomonadota</taxon>
        <taxon>Betaproteobacteria</taxon>
        <taxon>Burkholderiales</taxon>
        <taxon>Burkholderiaceae</taxon>
        <taxon>Burkholderia</taxon>
        <taxon>Burkholderia cepacia complex</taxon>
    </lineage>
</organism>
<dbReference type="PRINTS" id="PR00368">
    <property type="entry name" value="FADPNR"/>
</dbReference>
<dbReference type="InterPro" id="IPR017224">
    <property type="entry name" value="Opine_Oxase_asu/HCN_bsu"/>
</dbReference>
<dbReference type="PIRSF" id="PIRSF037495">
    <property type="entry name" value="Opine_OX_OoxA/HcnB"/>
    <property type="match status" value="1"/>
</dbReference>
<proteinExistence type="predicted"/>
<evidence type="ECO:0000313" key="4">
    <source>
        <dbReference type="EMBL" id="KEA55005.1"/>
    </source>
</evidence>
<evidence type="ECO:0000256" key="1">
    <source>
        <dbReference type="ARBA" id="ARBA00023002"/>
    </source>
</evidence>
<feature type="domain" description="SoxA A3" evidence="3">
    <location>
        <begin position="384"/>
        <end position="462"/>
    </location>
</feature>
<dbReference type="EMBL" id="JJOA01000076">
    <property type="protein sequence ID" value="KEA55005.1"/>
    <property type="molecule type" value="Genomic_DNA"/>
</dbReference>
<dbReference type="Pfam" id="PF07992">
    <property type="entry name" value="Pyr_redox_2"/>
    <property type="match status" value="1"/>
</dbReference>
<evidence type="ECO:0000259" key="3">
    <source>
        <dbReference type="Pfam" id="PF17806"/>
    </source>
</evidence>
<dbReference type="InterPro" id="IPR023753">
    <property type="entry name" value="FAD/NAD-binding_dom"/>
</dbReference>
<dbReference type="InterPro" id="IPR041117">
    <property type="entry name" value="SoxA_A3"/>
</dbReference>
<dbReference type="PANTHER" id="PTHR42949">
    <property type="entry name" value="ANAEROBIC GLYCEROL-3-PHOSPHATE DEHYDROGENASE SUBUNIT B"/>
    <property type="match status" value="1"/>
</dbReference>
<dbReference type="AlphaFoldDB" id="A0A071M392"/>
<dbReference type="InterPro" id="IPR036188">
    <property type="entry name" value="FAD/NAD-bd_sf"/>
</dbReference>
<accession>A0A071M392</accession>
<keyword evidence="1" id="KW-0560">Oxidoreductase</keyword>
<protein>
    <submittedName>
        <fullName evidence="4">(2Fe-2S)-binding protein</fullName>
    </submittedName>
</protein>
<dbReference type="Pfam" id="PF17806">
    <property type="entry name" value="SO_alpha_A3"/>
    <property type="match status" value="1"/>
</dbReference>
<dbReference type="Gene3D" id="3.50.50.60">
    <property type="entry name" value="FAD/NAD(P)-binding domain"/>
    <property type="match status" value="2"/>
</dbReference>
<gene>
    <name evidence="4" type="ORF">DT99_35420</name>
</gene>
<comment type="caution">
    <text evidence="4">The sequence shown here is derived from an EMBL/GenBank/DDBJ whole genome shotgun (WGS) entry which is preliminary data.</text>
</comment>
<dbReference type="Gene3D" id="1.10.10.1100">
    <property type="entry name" value="BFD-like [2Fe-2S]-binding domain"/>
    <property type="match status" value="1"/>
</dbReference>
<name>A0A071M392_9BURK</name>
<feature type="domain" description="FAD/NAD(P)-binding" evidence="2">
    <location>
        <begin position="7"/>
        <end position="321"/>
    </location>
</feature>
<reference evidence="4" key="1">
    <citation type="submission" date="2014-04" db="EMBL/GenBank/DDBJ databases">
        <title>In planta biocontrol of soil-borne Fusarium wilt of banana through a plant endophytic bacterium, Burkholderia cenocepacia 869T2.</title>
        <authorList>
            <person name="Ho Y.-N."/>
            <person name="Chiang H.-M."/>
            <person name="Chao C.-P."/>
            <person name="Su C.-C."/>
            <person name="Hsu H.-F."/>
            <person name="Guo C.-T."/>
            <person name="Hsieh J.-L."/>
            <person name="Huang C.-C."/>
        </authorList>
    </citation>
    <scope>NUCLEOTIDE SEQUENCE [LARGE SCALE GENOMIC DNA]</scope>
    <source>
        <strain evidence="4">869T2</strain>
    </source>
</reference>
<sequence>MTRRQCDLLIVGAGPAGMAAAAAARSAGLSVVVADEGRAPGGQIYRNVADAPAPLAQWLGTDYTAGRPLVDDLLASGAHYLPRSVAWQVVFEPEPVAMLTQGGPSGGTLEVGARAVLIATGAQERPWPVRGWTLPGVMGVGAAQTLLKSSGLAPSADAVLAGSGPLLWLFAAQLLNAGRRVRALIDTTPRDAWRRALPHALPALRGADYLLKGWRMLRAVRHAGIPVYRGTTDIGIDGDERAERIRFRDARGVVHMLDTSLVLLHQGVVPSTQLARALGCAHEWDERSACWRPQCDARGRSSVPHVWIAGDGAGIGGARAAALAGEVAALGIAAELGTLDAQRQAARERPVLRALHRHLAVRPLLDALYTPPAALRRPDDDTIVCRCEEITAGEIRQLAALGCQGPNQMKAFTRCGMGPCQGRWCGTTVGELIAEVQRRSVGDVGYYRIRAPIKPVTVGEMADALELSNDFQRGDFPS</sequence>
<dbReference type="PANTHER" id="PTHR42949:SF3">
    <property type="entry name" value="ANAEROBIC GLYCEROL-3-PHOSPHATE DEHYDROGENASE SUBUNIT B"/>
    <property type="match status" value="1"/>
</dbReference>
<dbReference type="CDD" id="cd19946">
    <property type="entry name" value="GlpA-like_Fer2_BFD-like"/>
    <property type="match status" value="1"/>
</dbReference>
<dbReference type="GO" id="GO:0016491">
    <property type="term" value="F:oxidoreductase activity"/>
    <property type="evidence" value="ECO:0007669"/>
    <property type="project" value="UniProtKB-KW"/>
</dbReference>
<dbReference type="InterPro" id="IPR051691">
    <property type="entry name" value="Metab_Enz_Cyan_OpOx_G3PDH"/>
</dbReference>
<dbReference type="SUPFAM" id="SSF51905">
    <property type="entry name" value="FAD/NAD(P)-binding domain"/>
    <property type="match status" value="1"/>
</dbReference>
<dbReference type="PRINTS" id="PR00469">
    <property type="entry name" value="PNDRDTASEII"/>
</dbReference>
<dbReference type="InterPro" id="IPR041854">
    <property type="entry name" value="BFD-like_2Fe2S-bd_dom_sf"/>
</dbReference>
<evidence type="ECO:0000259" key="2">
    <source>
        <dbReference type="Pfam" id="PF07992"/>
    </source>
</evidence>